<proteinExistence type="predicted"/>
<protein>
    <submittedName>
        <fullName evidence="1">Uncharacterized protein</fullName>
    </submittedName>
</protein>
<dbReference type="AlphaFoldDB" id="A0A5E6R9R5"/>
<reference evidence="1 2" key="1">
    <citation type="submission" date="2019-09" db="EMBL/GenBank/DDBJ databases">
        <authorList>
            <person name="Chandra G."/>
            <person name="Truman W A."/>
        </authorList>
    </citation>
    <scope>NUCLEOTIDE SEQUENCE [LARGE SCALE GENOMIC DNA]</scope>
    <source>
        <strain evidence="1">PS645</strain>
    </source>
</reference>
<dbReference type="Proteomes" id="UP000325607">
    <property type="component" value="Unassembled WGS sequence"/>
</dbReference>
<dbReference type="EMBL" id="CABVGX010000008">
    <property type="protein sequence ID" value="VVM65159.1"/>
    <property type="molecule type" value="Genomic_DNA"/>
</dbReference>
<gene>
    <name evidence="1" type="ORF">PS645_01480</name>
</gene>
<name>A0A5E6R9R5_PSEFL</name>
<accession>A0A5E6R9R5</accession>
<evidence type="ECO:0000313" key="1">
    <source>
        <dbReference type="EMBL" id="VVM65159.1"/>
    </source>
</evidence>
<evidence type="ECO:0000313" key="2">
    <source>
        <dbReference type="Proteomes" id="UP000325607"/>
    </source>
</evidence>
<sequence>MVCGQSGMRCSFATVAGTPVIKVAGDATLASGSTVVINAKGADFAKGGATYALISAQNLNIAADVAIESSSNTAAFHTPSLQPLVFMSDRRRSPHIPKLSAVLGIGING</sequence>
<organism evidence="1 2">
    <name type="scientific">Pseudomonas fluorescens</name>
    <dbReference type="NCBI Taxonomy" id="294"/>
    <lineage>
        <taxon>Bacteria</taxon>
        <taxon>Pseudomonadati</taxon>
        <taxon>Pseudomonadota</taxon>
        <taxon>Gammaproteobacteria</taxon>
        <taxon>Pseudomonadales</taxon>
        <taxon>Pseudomonadaceae</taxon>
        <taxon>Pseudomonas</taxon>
    </lineage>
</organism>